<feature type="compositionally biased region" description="Basic and acidic residues" evidence="1">
    <location>
        <begin position="43"/>
        <end position="55"/>
    </location>
</feature>
<reference evidence="2" key="1">
    <citation type="journal article" date="2023" name="Science">
        <title>Genome structures resolve the early diversification of teleost fishes.</title>
        <authorList>
            <person name="Parey E."/>
            <person name="Louis A."/>
            <person name="Montfort J."/>
            <person name="Bouchez O."/>
            <person name="Roques C."/>
            <person name="Iampietro C."/>
            <person name="Lluch J."/>
            <person name="Castinel A."/>
            <person name="Donnadieu C."/>
            <person name="Desvignes T."/>
            <person name="Floi Bucao C."/>
            <person name="Jouanno E."/>
            <person name="Wen M."/>
            <person name="Mejri S."/>
            <person name="Dirks R."/>
            <person name="Jansen H."/>
            <person name="Henkel C."/>
            <person name="Chen W.J."/>
            <person name="Zahm M."/>
            <person name="Cabau C."/>
            <person name="Klopp C."/>
            <person name="Thompson A.W."/>
            <person name="Robinson-Rechavi M."/>
            <person name="Braasch I."/>
            <person name="Lecointre G."/>
            <person name="Bobe J."/>
            <person name="Postlethwait J.H."/>
            <person name="Berthelot C."/>
            <person name="Roest Crollius H."/>
            <person name="Guiguen Y."/>
        </authorList>
    </citation>
    <scope>NUCLEOTIDE SEQUENCE</scope>
    <source>
        <strain evidence="2">WJC10195</strain>
    </source>
</reference>
<name>A0A9Q1FHD2_SYNKA</name>
<organism evidence="2 3">
    <name type="scientific">Synaphobranchus kaupii</name>
    <name type="common">Kaup's arrowtooth eel</name>
    <dbReference type="NCBI Taxonomy" id="118154"/>
    <lineage>
        <taxon>Eukaryota</taxon>
        <taxon>Metazoa</taxon>
        <taxon>Chordata</taxon>
        <taxon>Craniata</taxon>
        <taxon>Vertebrata</taxon>
        <taxon>Euteleostomi</taxon>
        <taxon>Actinopterygii</taxon>
        <taxon>Neopterygii</taxon>
        <taxon>Teleostei</taxon>
        <taxon>Anguilliformes</taxon>
        <taxon>Synaphobranchidae</taxon>
        <taxon>Synaphobranchus</taxon>
    </lineage>
</organism>
<accession>A0A9Q1FHD2</accession>
<comment type="caution">
    <text evidence="2">The sequence shown here is derived from an EMBL/GenBank/DDBJ whole genome shotgun (WGS) entry which is preliminary data.</text>
</comment>
<sequence>MAHTSLTPPCHPEAVWTWWQARVHAARGQQGRSGQRAQVTKTTQREDMLIAREPRYSQTPRGPYGGSQDNVSL</sequence>
<evidence type="ECO:0000313" key="3">
    <source>
        <dbReference type="Proteomes" id="UP001152622"/>
    </source>
</evidence>
<feature type="region of interest" description="Disordered" evidence="1">
    <location>
        <begin position="27"/>
        <end position="73"/>
    </location>
</feature>
<evidence type="ECO:0000313" key="2">
    <source>
        <dbReference type="EMBL" id="KAJ8358972.1"/>
    </source>
</evidence>
<proteinExistence type="predicted"/>
<gene>
    <name evidence="2" type="ORF">SKAU_G00154970</name>
</gene>
<evidence type="ECO:0000256" key="1">
    <source>
        <dbReference type="SAM" id="MobiDB-lite"/>
    </source>
</evidence>
<dbReference type="AlphaFoldDB" id="A0A9Q1FHD2"/>
<dbReference type="Proteomes" id="UP001152622">
    <property type="component" value="Chromosome 5"/>
</dbReference>
<keyword evidence="3" id="KW-1185">Reference proteome</keyword>
<feature type="compositionally biased region" description="Low complexity" evidence="1">
    <location>
        <begin position="27"/>
        <end position="38"/>
    </location>
</feature>
<protein>
    <submittedName>
        <fullName evidence="2">Uncharacterized protein</fullName>
    </submittedName>
</protein>
<dbReference type="EMBL" id="JAINUF010000005">
    <property type="protein sequence ID" value="KAJ8358972.1"/>
    <property type="molecule type" value="Genomic_DNA"/>
</dbReference>